<dbReference type="RefSeq" id="WP_313983737.1">
    <property type="nucleotide sequence ID" value="NZ_JASJOS010000011.1"/>
</dbReference>
<evidence type="ECO:0000259" key="1">
    <source>
        <dbReference type="Pfam" id="PF21831"/>
    </source>
</evidence>
<organism evidence="2 3">
    <name type="scientific">Xanthocytophaga flava</name>
    <dbReference type="NCBI Taxonomy" id="3048013"/>
    <lineage>
        <taxon>Bacteria</taxon>
        <taxon>Pseudomonadati</taxon>
        <taxon>Bacteroidota</taxon>
        <taxon>Cytophagia</taxon>
        <taxon>Cytophagales</taxon>
        <taxon>Rhodocytophagaceae</taxon>
        <taxon>Xanthocytophaga</taxon>
    </lineage>
</organism>
<dbReference type="AlphaFoldDB" id="A0AAE3QQH7"/>
<protein>
    <recommendedName>
        <fullName evidence="1">DUF6891 domain-containing protein</fullName>
    </recommendedName>
</protein>
<proteinExistence type="predicted"/>
<gene>
    <name evidence="2" type="ORF">QNI16_24195</name>
</gene>
<comment type="caution">
    <text evidence="2">The sequence shown here is derived from an EMBL/GenBank/DDBJ whole genome shotgun (WGS) entry which is preliminary data.</text>
</comment>
<name>A0AAE3QQH7_9BACT</name>
<dbReference type="InterPro" id="IPR054186">
    <property type="entry name" value="DUF6891"/>
</dbReference>
<dbReference type="Pfam" id="PF21831">
    <property type="entry name" value="DUF6891"/>
    <property type="match status" value="1"/>
</dbReference>
<evidence type="ECO:0000313" key="3">
    <source>
        <dbReference type="Proteomes" id="UP001241110"/>
    </source>
</evidence>
<accession>A0AAE3QQH7</accession>
<feature type="domain" description="DUF6891" evidence="1">
    <location>
        <begin position="3"/>
        <end position="192"/>
    </location>
</feature>
<sequence>MNKELKKEIFEHIDAYVKYGFYDVEDICFDLEFILMEEIDEEKFTEVWLQKEVEKRYNKQLQKEKSWSGVVSFDRLATAFDVLSTHRIITLHKAGYTTQEGEEIACNVYDELKAKGIKANGYCYYHTQDVERAMGDIQNLYIRYGDFQGDDDKCQQVGKLIVTELKKQNLEVHWSESINDTIEIKPFLWQKRHDGIDYSSKRTTAHILATQTKSS</sequence>
<reference evidence="2" key="1">
    <citation type="submission" date="2023-05" db="EMBL/GenBank/DDBJ databases">
        <authorList>
            <person name="Zhang X."/>
        </authorList>
    </citation>
    <scope>NUCLEOTIDE SEQUENCE</scope>
    <source>
        <strain evidence="2">YF14B1</strain>
    </source>
</reference>
<evidence type="ECO:0000313" key="2">
    <source>
        <dbReference type="EMBL" id="MDJ1483622.1"/>
    </source>
</evidence>
<dbReference type="EMBL" id="JASJOS010000011">
    <property type="protein sequence ID" value="MDJ1483622.1"/>
    <property type="molecule type" value="Genomic_DNA"/>
</dbReference>
<dbReference type="Proteomes" id="UP001241110">
    <property type="component" value="Unassembled WGS sequence"/>
</dbReference>